<keyword evidence="9 11" id="KW-0378">Hydrolase</keyword>
<comment type="pathway">
    <text evidence="3 11">Amino-acid biosynthesis; L-histidine biosynthesis; L-histidine from 5-phospho-alpha-D-ribose 1-diphosphate: step 3/9.</text>
</comment>
<comment type="similarity">
    <text evidence="5">In the C-terminal section; belongs to the PRA-PH family.</text>
</comment>
<protein>
    <recommendedName>
        <fullName evidence="11">Phosphoribosyl-AMP cyclohydrolase</fullName>
        <shortName evidence="11">PRA-CH</shortName>
        <ecNumber evidence="11">3.5.4.19</ecNumber>
    </recommendedName>
</protein>
<feature type="binding site" evidence="11">
    <location>
        <position position="82"/>
    </location>
    <ligand>
        <name>Mg(2+)</name>
        <dbReference type="ChEBI" id="CHEBI:18420"/>
    </ligand>
</feature>
<dbReference type="Gene3D" id="4.10.80.70">
    <property type="match status" value="1"/>
</dbReference>
<dbReference type="InterPro" id="IPR002496">
    <property type="entry name" value="PRib_AMP_CycHydrolase_dom"/>
</dbReference>
<sequence length="120" mass="13156">MHDHRDTGLSLDPKYDSNGLITAVVSDRTTGEILMLAHMNAEALAATISTGQAHFWSRSRDRLWKKGESSGNVLTVTEIRIDCDQDAIWIIADAAGPACHTGQRSCFFRRIDGDALSPVE</sequence>
<keyword evidence="14" id="KW-1185">Reference proteome</keyword>
<keyword evidence="7 11" id="KW-0963">Cytoplasm</keyword>
<keyword evidence="11" id="KW-0460">Magnesium</keyword>
<proteinExistence type="inferred from homology"/>
<keyword evidence="8 11" id="KW-0028">Amino-acid biosynthesis</keyword>
<dbReference type="GO" id="GO:0000105">
    <property type="term" value="P:L-histidine biosynthetic process"/>
    <property type="evidence" value="ECO:0007669"/>
    <property type="project" value="UniProtKB-UniRule"/>
</dbReference>
<dbReference type="PANTHER" id="PTHR42945">
    <property type="entry name" value="HISTIDINE BIOSYNTHESIS BIFUNCTIONAL PROTEIN"/>
    <property type="match status" value="1"/>
</dbReference>
<feature type="binding site" evidence="11">
    <location>
        <position position="106"/>
    </location>
    <ligand>
        <name>Zn(2+)</name>
        <dbReference type="ChEBI" id="CHEBI:29105"/>
        <note>ligand shared between dimeric partners</note>
    </ligand>
</feature>
<dbReference type="InterPro" id="IPR026660">
    <property type="entry name" value="PRA-CH"/>
</dbReference>
<dbReference type="HAMAP" id="MF_01021">
    <property type="entry name" value="HisI"/>
    <property type="match status" value="1"/>
</dbReference>
<dbReference type="GO" id="GO:0000287">
    <property type="term" value="F:magnesium ion binding"/>
    <property type="evidence" value="ECO:0007669"/>
    <property type="project" value="UniProtKB-UniRule"/>
</dbReference>
<dbReference type="Proteomes" id="UP000595894">
    <property type="component" value="Chromosome"/>
</dbReference>
<dbReference type="RefSeq" id="WP_202090559.1">
    <property type="nucleotide sequence ID" value="NZ_CP061035.1"/>
</dbReference>
<dbReference type="PANTHER" id="PTHR42945:SF1">
    <property type="entry name" value="HISTIDINE BIOSYNTHESIS BIFUNCTIONAL PROTEIN HIS7"/>
    <property type="match status" value="1"/>
</dbReference>
<dbReference type="GO" id="GO:0004636">
    <property type="term" value="F:phosphoribosyl-ATP diphosphatase activity"/>
    <property type="evidence" value="ECO:0007669"/>
    <property type="project" value="UniProtKB-EC"/>
</dbReference>
<feature type="domain" description="Phosphoribosyl-AMP cyclohydrolase" evidence="12">
    <location>
        <begin position="35"/>
        <end position="108"/>
    </location>
</feature>
<feature type="binding site" evidence="11">
    <location>
        <position position="84"/>
    </location>
    <ligand>
        <name>Mg(2+)</name>
        <dbReference type="ChEBI" id="CHEBI:18420"/>
    </ligand>
</feature>
<evidence type="ECO:0000256" key="2">
    <source>
        <dbReference type="ARBA" id="ARBA00001460"/>
    </source>
</evidence>
<dbReference type="NCBIfam" id="NF000768">
    <property type="entry name" value="PRK00051.1"/>
    <property type="match status" value="1"/>
</dbReference>
<keyword evidence="10 11" id="KW-0368">Histidine biosynthesis</keyword>
<feature type="binding site" evidence="11">
    <location>
        <position position="83"/>
    </location>
    <ligand>
        <name>Zn(2+)</name>
        <dbReference type="ChEBI" id="CHEBI:29105"/>
        <note>ligand shared between dimeric partners</note>
    </ligand>
</feature>
<dbReference type="Pfam" id="PF01502">
    <property type="entry name" value="PRA-CH"/>
    <property type="match status" value="1"/>
</dbReference>
<comment type="similarity">
    <text evidence="6">In the N-terminal section; belongs to the PRA-CH family.</text>
</comment>
<dbReference type="SUPFAM" id="SSF141734">
    <property type="entry name" value="HisI-like"/>
    <property type="match status" value="1"/>
</dbReference>
<evidence type="ECO:0000256" key="5">
    <source>
        <dbReference type="ARBA" id="ARBA00007731"/>
    </source>
</evidence>
<dbReference type="GO" id="GO:0005737">
    <property type="term" value="C:cytoplasm"/>
    <property type="evidence" value="ECO:0007669"/>
    <property type="project" value="UniProtKB-SubCell"/>
</dbReference>
<comment type="catalytic activity">
    <reaction evidence="2">
        <text>1-(5-phospho-beta-D-ribosyl)-ATP + H2O = 1-(5-phospho-beta-D-ribosyl)-5'-AMP + diphosphate + H(+)</text>
        <dbReference type="Rhea" id="RHEA:22828"/>
        <dbReference type="ChEBI" id="CHEBI:15377"/>
        <dbReference type="ChEBI" id="CHEBI:15378"/>
        <dbReference type="ChEBI" id="CHEBI:33019"/>
        <dbReference type="ChEBI" id="CHEBI:59457"/>
        <dbReference type="ChEBI" id="CHEBI:73183"/>
        <dbReference type="EC" id="3.6.1.31"/>
    </reaction>
</comment>
<comment type="subunit">
    <text evidence="11">Homodimer.</text>
</comment>
<dbReference type="FunFam" id="3.10.20.810:FF:000001">
    <property type="entry name" value="Histidine biosynthesis bifunctional protein HisIE"/>
    <property type="match status" value="1"/>
</dbReference>
<name>A0A974S3C9_9SPHN</name>
<evidence type="ECO:0000256" key="4">
    <source>
        <dbReference type="ARBA" id="ARBA00005204"/>
    </source>
</evidence>
<feature type="binding site" evidence="11">
    <location>
        <position position="86"/>
    </location>
    <ligand>
        <name>Mg(2+)</name>
        <dbReference type="ChEBI" id="CHEBI:18420"/>
    </ligand>
</feature>
<evidence type="ECO:0000313" key="14">
    <source>
        <dbReference type="Proteomes" id="UP000595894"/>
    </source>
</evidence>
<accession>A0A974S3C9</accession>
<dbReference type="EC" id="3.5.4.19" evidence="11"/>
<evidence type="ECO:0000256" key="3">
    <source>
        <dbReference type="ARBA" id="ARBA00005169"/>
    </source>
</evidence>
<evidence type="ECO:0000313" key="13">
    <source>
        <dbReference type="EMBL" id="QQV75910.1"/>
    </source>
</evidence>
<evidence type="ECO:0000256" key="10">
    <source>
        <dbReference type="ARBA" id="ARBA00023102"/>
    </source>
</evidence>
<comment type="pathway">
    <text evidence="4">Amino-acid biosynthesis; L-histidine biosynthesis; L-histidine from 5-phospho-alpha-D-ribose 1-diphosphate: step 2/9.</text>
</comment>
<gene>
    <name evidence="11 13" type="primary">hisI</name>
    <name evidence="13" type="ORF">H5J25_09850</name>
</gene>
<organism evidence="13 14">
    <name type="scientific">Sphingomonas aliaeris</name>
    <dbReference type="NCBI Taxonomy" id="2759526"/>
    <lineage>
        <taxon>Bacteria</taxon>
        <taxon>Pseudomonadati</taxon>
        <taxon>Pseudomonadota</taxon>
        <taxon>Alphaproteobacteria</taxon>
        <taxon>Sphingomonadales</taxon>
        <taxon>Sphingomonadaceae</taxon>
        <taxon>Sphingomonas</taxon>
    </lineage>
</organism>
<evidence type="ECO:0000259" key="12">
    <source>
        <dbReference type="Pfam" id="PF01502"/>
    </source>
</evidence>
<dbReference type="Gene3D" id="3.10.20.810">
    <property type="entry name" value="Phosphoribosyl-AMP cyclohydrolase"/>
    <property type="match status" value="1"/>
</dbReference>
<dbReference type="EMBL" id="CP061035">
    <property type="protein sequence ID" value="QQV75910.1"/>
    <property type="molecule type" value="Genomic_DNA"/>
</dbReference>
<evidence type="ECO:0000256" key="9">
    <source>
        <dbReference type="ARBA" id="ARBA00022801"/>
    </source>
</evidence>
<evidence type="ECO:0000256" key="1">
    <source>
        <dbReference type="ARBA" id="ARBA00000024"/>
    </source>
</evidence>
<comment type="similarity">
    <text evidence="11">Belongs to the PRA-CH family.</text>
</comment>
<comment type="cofactor">
    <cofactor evidence="11">
        <name>Mg(2+)</name>
        <dbReference type="ChEBI" id="CHEBI:18420"/>
    </cofactor>
    <text evidence="11">Binds 1 Mg(2+) ion per subunit.</text>
</comment>
<dbReference type="GO" id="GO:0004635">
    <property type="term" value="F:phosphoribosyl-AMP cyclohydrolase activity"/>
    <property type="evidence" value="ECO:0007669"/>
    <property type="project" value="UniProtKB-UniRule"/>
</dbReference>
<dbReference type="GO" id="GO:0008270">
    <property type="term" value="F:zinc ion binding"/>
    <property type="evidence" value="ECO:0007669"/>
    <property type="project" value="UniProtKB-UniRule"/>
</dbReference>
<comment type="subcellular location">
    <subcellularLocation>
        <location evidence="11">Cytoplasm</location>
    </subcellularLocation>
</comment>
<dbReference type="AlphaFoldDB" id="A0A974S3C9"/>
<dbReference type="KEGG" id="sari:H5J25_09850"/>
<feature type="binding site" evidence="11">
    <location>
        <position position="99"/>
    </location>
    <ligand>
        <name>Zn(2+)</name>
        <dbReference type="ChEBI" id="CHEBI:29105"/>
        <note>ligand shared between dimeric partners</note>
    </ligand>
</feature>
<comment type="cofactor">
    <cofactor evidence="11">
        <name>Zn(2+)</name>
        <dbReference type="ChEBI" id="CHEBI:29105"/>
    </cofactor>
    <text evidence="11">Binds 1 zinc ion per subunit.</text>
</comment>
<evidence type="ECO:0000256" key="8">
    <source>
        <dbReference type="ARBA" id="ARBA00022605"/>
    </source>
</evidence>
<keyword evidence="11" id="KW-0479">Metal-binding</keyword>
<evidence type="ECO:0000256" key="11">
    <source>
        <dbReference type="HAMAP-Rule" id="MF_01021"/>
    </source>
</evidence>
<reference evidence="14" key="1">
    <citation type="submission" date="2020-09" db="EMBL/GenBank/DDBJ databases">
        <title>Sphingomonas sp., a new species isolated from pork steak.</title>
        <authorList>
            <person name="Heidler von Heilborn D."/>
        </authorList>
    </citation>
    <scope>NUCLEOTIDE SEQUENCE [LARGE SCALE GENOMIC DNA]</scope>
</reference>
<dbReference type="InterPro" id="IPR038019">
    <property type="entry name" value="PRib_AMP_CycHydrolase_sf"/>
</dbReference>
<evidence type="ECO:0000256" key="6">
    <source>
        <dbReference type="ARBA" id="ARBA00008299"/>
    </source>
</evidence>
<keyword evidence="11" id="KW-0862">Zinc</keyword>
<evidence type="ECO:0000256" key="7">
    <source>
        <dbReference type="ARBA" id="ARBA00022490"/>
    </source>
</evidence>
<comment type="catalytic activity">
    <reaction evidence="1 11">
        <text>1-(5-phospho-beta-D-ribosyl)-5'-AMP + H2O = 1-(5-phospho-beta-D-ribosyl)-5-[(5-phospho-beta-D-ribosylamino)methylideneamino]imidazole-4-carboxamide</text>
        <dbReference type="Rhea" id="RHEA:20049"/>
        <dbReference type="ChEBI" id="CHEBI:15377"/>
        <dbReference type="ChEBI" id="CHEBI:58435"/>
        <dbReference type="ChEBI" id="CHEBI:59457"/>
        <dbReference type="EC" id="3.5.4.19"/>
    </reaction>
</comment>
<comment type="function">
    <text evidence="11">Catalyzes the hydrolysis of the adenine ring of phosphoribosyl-AMP.</text>
</comment>